<protein>
    <submittedName>
        <fullName evidence="1">Energy transducer TonB</fullName>
    </submittedName>
</protein>
<keyword evidence="2" id="KW-1185">Reference proteome</keyword>
<organism evidence="1 2">
    <name type="scientific">Brevundimonas vitisensis</name>
    <dbReference type="NCBI Taxonomy" id="2800818"/>
    <lineage>
        <taxon>Bacteria</taxon>
        <taxon>Pseudomonadati</taxon>
        <taxon>Pseudomonadota</taxon>
        <taxon>Alphaproteobacteria</taxon>
        <taxon>Caulobacterales</taxon>
        <taxon>Caulobacteraceae</taxon>
        <taxon>Brevundimonas</taxon>
    </lineage>
</organism>
<accession>A0ABX7BNA0</accession>
<dbReference type="SUPFAM" id="SSF74653">
    <property type="entry name" value="TolA/TonB C-terminal domain"/>
    <property type="match status" value="1"/>
</dbReference>
<sequence>MTILAPAWSRSPRPEFPLDAVERGISSGLVGASCSALANGRVVQCEVLYEEHPGLGFGDAALASLRQAVLSPRTVDGAAPNSKVLIWLAVTNSPQAN</sequence>
<evidence type="ECO:0000313" key="1">
    <source>
        <dbReference type="EMBL" id="QQQ19016.1"/>
    </source>
</evidence>
<proteinExistence type="predicted"/>
<dbReference type="Gene3D" id="3.30.1150.10">
    <property type="match status" value="1"/>
</dbReference>
<name>A0ABX7BNA0_9CAUL</name>
<gene>
    <name evidence="1" type="ORF">JIP62_02470</name>
</gene>
<dbReference type="Proteomes" id="UP000595448">
    <property type="component" value="Chromosome"/>
</dbReference>
<reference evidence="1 2" key="1">
    <citation type="submission" date="2021-01" db="EMBL/GenBank/DDBJ databases">
        <title>Brevundimonas vitis sp. nov., an bacterium isolated from grape (Vitis vinifera).</title>
        <authorList>
            <person name="Jiang L."/>
            <person name="Lee J."/>
        </authorList>
    </citation>
    <scope>NUCLEOTIDE SEQUENCE [LARGE SCALE GENOMIC DNA]</scope>
    <source>
        <strain evidence="1 2">GRTSA-9</strain>
    </source>
</reference>
<evidence type="ECO:0000313" key="2">
    <source>
        <dbReference type="Proteomes" id="UP000595448"/>
    </source>
</evidence>
<dbReference type="EMBL" id="CP067977">
    <property type="protein sequence ID" value="QQQ19016.1"/>
    <property type="molecule type" value="Genomic_DNA"/>
</dbReference>